<keyword evidence="3" id="KW-0808">Transferase</keyword>
<dbReference type="SUPFAM" id="SSF55048">
    <property type="entry name" value="Probable ACP-binding domain of malonyl-CoA ACP transacylase"/>
    <property type="match status" value="1"/>
</dbReference>
<feature type="chain" id="PRO_5016933014" evidence="4">
    <location>
        <begin position="23"/>
        <end position="1747"/>
    </location>
</feature>
<dbReference type="GO" id="GO:0030639">
    <property type="term" value="P:polyketide biosynthetic process"/>
    <property type="evidence" value="ECO:0007669"/>
    <property type="project" value="UniProtKB-ARBA"/>
</dbReference>
<dbReference type="InterPro" id="IPR009081">
    <property type="entry name" value="PP-bd_ACP"/>
</dbReference>
<dbReference type="Pfam" id="PF23114">
    <property type="entry name" value="NAD-bd_HRPKS_sdrA"/>
    <property type="match status" value="1"/>
</dbReference>
<dbReference type="Gene3D" id="3.10.129.110">
    <property type="entry name" value="Polyketide synthase dehydratase"/>
    <property type="match status" value="1"/>
</dbReference>
<dbReference type="Pfam" id="PF00550">
    <property type="entry name" value="PP-binding"/>
    <property type="match status" value="1"/>
</dbReference>
<evidence type="ECO:0000256" key="4">
    <source>
        <dbReference type="SAM" id="SignalP"/>
    </source>
</evidence>
<dbReference type="SUPFAM" id="SSF52151">
    <property type="entry name" value="FabD/lysophospholipase-like"/>
    <property type="match status" value="1"/>
</dbReference>
<dbReference type="InterPro" id="IPR056501">
    <property type="entry name" value="NAD-bd_HRPKS_sdrA"/>
</dbReference>
<dbReference type="SUPFAM" id="SSF47336">
    <property type="entry name" value="ACP-like"/>
    <property type="match status" value="1"/>
</dbReference>
<dbReference type="PROSITE" id="PS00012">
    <property type="entry name" value="PHOSPHOPANTETHEINE"/>
    <property type="match status" value="1"/>
</dbReference>
<dbReference type="InterPro" id="IPR029063">
    <property type="entry name" value="SAM-dependent_MTases_sf"/>
</dbReference>
<dbReference type="Pfam" id="PF08659">
    <property type="entry name" value="KR"/>
    <property type="match status" value="1"/>
</dbReference>
<dbReference type="PANTHER" id="PTHR45681:SF6">
    <property type="entry name" value="POLYKETIDE SYNTHASE 37"/>
    <property type="match status" value="1"/>
</dbReference>
<evidence type="ECO:0000313" key="6">
    <source>
        <dbReference type="EMBL" id="RAR02199.1"/>
    </source>
</evidence>
<dbReference type="InterPro" id="IPR036736">
    <property type="entry name" value="ACP-like_sf"/>
</dbReference>
<dbReference type="EMBL" id="QGDH01000225">
    <property type="protein sequence ID" value="RAR02199.1"/>
    <property type="molecule type" value="Genomic_DNA"/>
</dbReference>
<dbReference type="GO" id="GO:0031177">
    <property type="term" value="F:phosphopantetheine binding"/>
    <property type="evidence" value="ECO:0007669"/>
    <property type="project" value="InterPro"/>
</dbReference>
<dbReference type="InterPro" id="IPR042104">
    <property type="entry name" value="PKS_dehydratase_sf"/>
</dbReference>
<dbReference type="InterPro" id="IPR013968">
    <property type="entry name" value="PKS_KR"/>
</dbReference>
<dbReference type="Proteomes" id="UP000249619">
    <property type="component" value="Unassembled WGS sequence"/>
</dbReference>
<feature type="signal peptide" evidence="4">
    <location>
        <begin position="1"/>
        <end position="22"/>
    </location>
</feature>
<dbReference type="Gene3D" id="3.40.366.10">
    <property type="entry name" value="Malonyl-Coenzyme A Acyl Carrier Protein, domain 2"/>
    <property type="match status" value="1"/>
</dbReference>
<dbReference type="SMART" id="SM00823">
    <property type="entry name" value="PKS_PP"/>
    <property type="match status" value="1"/>
</dbReference>
<dbReference type="CDD" id="cd02440">
    <property type="entry name" value="AdoMet_MTases"/>
    <property type="match status" value="2"/>
</dbReference>
<sequence>MAEISMPICCALQIALVCLLRSWNVHPTAVVGHSSGESAAAFAAGALDMRSAIAVQYYRGLLTGRLTDTQSTKGSMMAAGLSLEDAERYLSKITSGKAVVGCHNSPLSVTLSGDSDAIDELDILLKVDGVFTRKLNVPTAFHSHHMSHDATKYLKYLEECFTAPQDPLLAHLSSSVTGGWCEKASDFGPEHWVDYMLKPVRFADALSKLCSERPWDKMFKKGQKAVDVLIEIGPHGALAAPIRQSLQVAQFKDFQIGYISTLKRNENAVHTMHDLAGFLWTRGYPVDLAVVNSTETQQDRPEFLSGLTPYPWNYQSRLRAESSIARRYRLRPVGPDELIGFLDTSCDLSNPSWTNNFEAEKLFHDGEQVCSVGVYCSLASRAIQTLASWQQTNGNSNAAIPRFRHVEIHEDLQVDDAQLTKLHVELRRSKLGPEPIAETWRVFTISSEDSSGIWTVHCDGLVGLTTTYEGNPDMFLQAGFLARSSLAPMDSVLGTKPVETSIWELEKATIKEHERQLREDFELVALVFMDEALQDLQENPPRRMLPHHRAYKKMITSIVGEARSNQQTSKSIRWVSMSTTGKDELKNLVRASCTNGQVLCSIGENLSQILRGLTDPDEVLSKSHLANGLLESPSERRSLGQLRAVVSKIAREHPHIRVLQIGAGTGRATELIMEALFSKPSPSAERGTQLLVADKCNSRIEHLRTQLKAQEDNVTFVKLDIGVETCDRSFEAGSFDLVVAYQIFHDCRDIKLALENVSKLLKPGGKLLFAETTIPPLDMRLCLAIHPSWYIGNEPERKLNPYLSIQKWASLLSEAGFGSIDGKLRDCESDDHHSIHLMQATRLHSNSDSAENPSSNLRSSCFTQVWRPDIDLIPSSQIKDLICSRITNTSDHLPLEFLDCMKQHPSLDPEDALVEKQMKAARETIASSESGSIVLGMIDLIGKNLRKIFTRETETLQIMVEGDLHRFYRSAFGISANPSIAQYVGLIADKKQGIRILEIGAGSGGTTYDVLERLRNEDGTSKAVNYHFTDISPGFLGKAAKIFSSDSAIMEFSTLNIEKDPAAQGLEEQQFDVIVAANVLHVTPDLQKTLKNCHKLLKPNGKLVLGEITERCLYAGFIMGSLPGWWLGEDDGRTGGPLLDVPGWDVSLKKAGFSGVDMDMQGANGECREPMSLIVSTKSPVSKANVVSASKYTIITTGTPICTAFADSIRLALDTKNSETDIITWSDLKLEDIKGNYCISLAEWDAPVLATITDEEWQKLHTLMYKSLGTLWITAGAAMDTPNPSASLMTGLARVFRHEHDNLAFATMDVELADSIDLPIASDAVMRVAITHKNATQSDSEFAVRGPVIYVPRVERVSNMSSMLPDSKVHGTQDPIPHTNDVFQTKVSSDATYIIAGLGGIGREIGRWLAKSGAKHLVLLSRSATSCKENIIYAKDLYRNYGTSAWLFDCNIADRTALQKVLARIGHLPLVKGVINGAMVMKDVLIENMTTEDLRLTIGPKVYGTLNLHDLLPKDLDFFVMLSSVAGVVGYRGTGNYAGANTFQDAFAFFRRSLGQRATTIDISYLLDVGIVTERDDYAGYMKALGMRSMCVSDLLDLLTTALHSGSPAQIIYGLPTGQAQPGWYWTNDTRFASLVTVAHAKPSVLTSTNTPAIQEKLSNCTNADTTTEHITKALTERLAQLMMLPVTDVDPNEPLSAYGVDSLVAVELRSWIFKEFSVQISTSDITADGPMTLLVSRLAAKAQGQA</sequence>
<keyword evidence="4" id="KW-0732">Signal</keyword>
<name>A0A364MSR7_STELY</name>
<organism evidence="6 7">
    <name type="scientific">Stemphylium lycopersici</name>
    <name type="common">Tomato gray leaf spot disease fungus</name>
    <name type="synonym">Thyrospora lycopersici</name>
    <dbReference type="NCBI Taxonomy" id="183478"/>
    <lineage>
        <taxon>Eukaryota</taxon>
        <taxon>Fungi</taxon>
        <taxon>Dikarya</taxon>
        <taxon>Ascomycota</taxon>
        <taxon>Pezizomycotina</taxon>
        <taxon>Dothideomycetes</taxon>
        <taxon>Pleosporomycetidae</taxon>
        <taxon>Pleosporales</taxon>
        <taxon>Pleosporineae</taxon>
        <taxon>Pleosporaceae</taxon>
        <taxon>Stemphylium</taxon>
    </lineage>
</organism>
<gene>
    <name evidence="6" type="ORF">DDE83_008650</name>
</gene>
<reference evidence="7" key="1">
    <citation type="submission" date="2018-05" db="EMBL/GenBank/DDBJ databases">
        <title>Draft genome sequence of Stemphylium lycopersici strain CIDEFI 213.</title>
        <authorList>
            <person name="Medina R."/>
            <person name="Franco M.E.E."/>
            <person name="Lucentini C.G."/>
            <person name="Saparrat M.C.N."/>
            <person name="Balatti P.A."/>
        </authorList>
    </citation>
    <scope>NUCLEOTIDE SEQUENCE [LARGE SCALE GENOMIC DNA]</scope>
    <source>
        <strain evidence="7">CIDEFI 213</strain>
    </source>
</reference>
<dbReference type="SMART" id="SM00822">
    <property type="entry name" value="PKS_KR"/>
    <property type="match status" value="1"/>
</dbReference>
<dbReference type="CDD" id="cd05274">
    <property type="entry name" value="KR_FAS_SDR_x"/>
    <property type="match status" value="1"/>
</dbReference>
<dbReference type="STRING" id="183478.A0A364MSR7"/>
<dbReference type="OrthoDB" id="3677895at2759"/>
<protein>
    <submittedName>
        <fullName evidence="6">Beta-ketoacyl synthase domain-containing protein</fullName>
    </submittedName>
</protein>
<evidence type="ECO:0000256" key="3">
    <source>
        <dbReference type="ARBA" id="ARBA00022679"/>
    </source>
</evidence>
<dbReference type="Gene3D" id="1.10.1200.10">
    <property type="entry name" value="ACP-like"/>
    <property type="match status" value="1"/>
</dbReference>
<dbReference type="InterPro" id="IPR050444">
    <property type="entry name" value="Polyketide_Synthase"/>
</dbReference>
<dbReference type="InterPro" id="IPR057326">
    <property type="entry name" value="KR_dom"/>
</dbReference>
<proteinExistence type="predicted"/>
<keyword evidence="2" id="KW-0597">Phosphoprotein</keyword>
<dbReference type="PANTHER" id="PTHR45681">
    <property type="entry name" value="POLYKETIDE SYNTHASE 44-RELATED"/>
    <property type="match status" value="1"/>
</dbReference>
<comment type="caution">
    <text evidence="6">The sequence shown here is derived from an EMBL/GenBank/DDBJ whole genome shotgun (WGS) entry which is preliminary data.</text>
</comment>
<dbReference type="SMART" id="SM00827">
    <property type="entry name" value="PKS_AT"/>
    <property type="match status" value="1"/>
</dbReference>
<dbReference type="Gene3D" id="3.40.50.720">
    <property type="entry name" value="NAD(P)-binding Rossmann-like Domain"/>
    <property type="match status" value="1"/>
</dbReference>
<dbReference type="InterPro" id="IPR016036">
    <property type="entry name" value="Malonyl_transacylase_ACP-bd"/>
</dbReference>
<dbReference type="Pfam" id="PF00698">
    <property type="entry name" value="Acyl_transf_1"/>
    <property type="match status" value="1"/>
</dbReference>
<dbReference type="SUPFAM" id="SSF51735">
    <property type="entry name" value="NAD(P)-binding Rossmann-fold domains"/>
    <property type="match status" value="1"/>
</dbReference>
<dbReference type="InterPro" id="IPR013217">
    <property type="entry name" value="Methyltransf_12"/>
</dbReference>
<dbReference type="InterPro" id="IPR001227">
    <property type="entry name" value="Ac_transferase_dom_sf"/>
</dbReference>
<evidence type="ECO:0000313" key="7">
    <source>
        <dbReference type="Proteomes" id="UP000249619"/>
    </source>
</evidence>
<dbReference type="InterPro" id="IPR014043">
    <property type="entry name" value="Acyl_transferase_dom"/>
</dbReference>
<dbReference type="Gene3D" id="3.40.50.150">
    <property type="entry name" value="Vaccinia Virus protein VP39"/>
    <property type="match status" value="2"/>
</dbReference>
<dbReference type="InterPro" id="IPR006162">
    <property type="entry name" value="Ppantetheine_attach_site"/>
</dbReference>
<keyword evidence="7" id="KW-1185">Reference proteome</keyword>
<accession>A0A364MSR7</accession>
<evidence type="ECO:0000256" key="2">
    <source>
        <dbReference type="ARBA" id="ARBA00022553"/>
    </source>
</evidence>
<dbReference type="SUPFAM" id="SSF53335">
    <property type="entry name" value="S-adenosyl-L-methionine-dependent methyltransferases"/>
    <property type="match status" value="2"/>
</dbReference>
<dbReference type="InterPro" id="IPR036291">
    <property type="entry name" value="NAD(P)-bd_dom_sf"/>
</dbReference>
<feature type="domain" description="Carrier" evidence="5">
    <location>
        <begin position="1666"/>
        <end position="1743"/>
    </location>
</feature>
<dbReference type="GO" id="GO:0016740">
    <property type="term" value="F:transferase activity"/>
    <property type="evidence" value="ECO:0007669"/>
    <property type="project" value="UniProtKB-KW"/>
</dbReference>
<dbReference type="Pfam" id="PF08242">
    <property type="entry name" value="Methyltransf_12"/>
    <property type="match status" value="2"/>
</dbReference>
<dbReference type="PROSITE" id="PS50075">
    <property type="entry name" value="CARRIER"/>
    <property type="match status" value="1"/>
</dbReference>
<dbReference type="InterPro" id="IPR016035">
    <property type="entry name" value="Acyl_Trfase/lysoPLipase"/>
</dbReference>
<evidence type="ECO:0000259" key="5">
    <source>
        <dbReference type="PROSITE" id="PS50075"/>
    </source>
</evidence>
<dbReference type="InterPro" id="IPR020806">
    <property type="entry name" value="PKS_PP-bd"/>
</dbReference>
<evidence type="ECO:0000256" key="1">
    <source>
        <dbReference type="ARBA" id="ARBA00022450"/>
    </source>
</evidence>
<keyword evidence="1" id="KW-0596">Phosphopantetheine</keyword>